<feature type="domain" description="G-patch" evidence="10">
    <location>
        <begin position="733"/>
        <end position="778"/>
    </location>
</feature>
<evidence type="ECO:0000256" key="3">
    <source>
        <dbReference type="ARBA" id="ARBA00010306"/>
    </source>
</evidence>
<evidence type="ECO:0000256" key="9">
    <source>
        <dbReference type="SAM" id="MobiDB-lite"/>
    </source>
</evidence>
<sequence>MAKRKPPKKFTQGPPGQGQGQGQPFGPGGRGQGQSFGQGGRGQGQPSGLGGRGRGRDPLLDVIRSNTPTFRGPNRGPHTLADEARSTAQKRRGGPYQDAKLRYNPVKFVSAGYMNPSDELKVLQDEDQKTAPAEVPVEVPAEVSAEVPAEIPPVDSNIVDTEVPVDTMAVDVQPDDAAIASPVVAEEPVDVNVEATAGTEEVTIQVSDTVAMDTQPSRAPSPPLFVIDTAGDKSLGQKYTGTPVQTKDESDRDPVHDSDSSEEVILFKGRNQSRNTTAPATRTTNTPKPDSDFMQLNQMNTEIKVVEKTIQASNHQFSSTSAEVDPYRTPEVDVYKTAEVDVYKTAVPETLPIRQKEEDDQRFENLLNGTHSDEEAAMIADYIANMEEEDDEDDDELDQHPGLGSHAFHLLRDIGGTDSDGLPEGISDDDSPDESEQPKGGDGPSTSQAEDERLARLLAKQEQMGLGGNDLFLYDGTGSGDDDGEDWTIAPKTTPRRKKKGSSKTAKIIQKKGQYPSASKMAEAFDELDLMDWHRPALHNYNKRTEIPYISDSDLEEAMNATFKKDRLKKAEKKKQREALRAQGLLGKNVNPEDPRIKYPGGMTKDDLVFELEQFILGDDEQLSLPPLDKHSRRCIHQVAVQLKVKSQSAGKGVGRYPVLYRTKGTVSYDERGFNSATRYLRQPYYPRADVDEEVVKEYKALRRKDPNVKRGHAAVGYREGEVVGQHASELASDNKGRMLLEKMGWSKGMALGTTDNKGIMAPIMHVVKKTKAGLGEA</sequence>
<feature type="region of interest" description="Disordered" evidence="9">
    <location>
        <begin position="477"/>
        <end position="503"/>
    </location>
</feature>
<evidence type="ECO:0000259" key="11">
    <source>
        <dbReference type="PROSITE" id="PS51061"/>
    </source>
</evidence>
<keyword evidence="6" id="KW-0507">mRNA processing</keyword>
<evidence type="ECO:0000259" key="10">
    <source>
        <dbReference type="PROSITE" id="PS50174"/>
    </source>
</evidence>
<keyword evidence="5" id="KW-0963">Cytoplasm</keyword>
<dbReference type="InterPro" id="IPR034082">
    <property type="entry name" value="R3H_G-patch"/>
</dbReference>
<dbReference type="Proteomes" id="UP001390339">
    <property type="component" value="Unassembled WGS sequence"/>
</dbReference>
<evidence type="ECO:0000313" key="12">
    <source>
        <dbReference type="EMBL" id="KAK8879803.1"/>
    </source>
</evidence>
<keyword evidence="7" id="KW-0508">mRNA splicing</keyword>
<feature type="region of interest" description="Disordered" evidence="9">
    <location>
        <begin position="228"/>
        <end position="291"/>
    </location>
</feature>
<evidence type="ECO:0000256" key="7">
    <source>
        <dbReference type="ARBA" id="ARBA00023187"/>
    </source>
</evidence>
<dbReference type="Pfam" id="PF01585">
    <property type="entry name" value="G-patch"/>
    <property type="match status" value="1"/>
</dbReference>
<keyword evidence="8" id="KW-0539">Nucleus</keyword>
<evidence type="ECO:0000256" key="1">
    <source>
        <dbReference type="ARBA" id="ARBA00004123"/>
    </source>
</evidence>
<comment type="caution">
    <text evidence="12">The sequence shown here is derived from an EMBL/GenBank/DDBJ whole genome shotgun (WGS) entry which is preliminary data.</text>
</comment>
<dbReference type="SMART" id="SM00443">
    <property type="entry name" value="G_patch"/>
    <property type="match status" value="1"/>
</dbReference>
<evidence type="ECO:0000256" key="4">
    <source>
        <dbReference type="ARBA" id="ARBA00018964"/>
    </source>
</evidence>
<organism evidence="12 13">
    <name type="scientific">Apiospora arundinis</name>
    <dbReference type="NCBI Taxonomy" id="335852"/>
    <lineage>
        <taxon>Eukaryota</taxon>
        <taxon>Fungi</taxon>
        <taxon>Dikarya</taxon>
        <taxon>Ascomycota</taxon>
        <taxon>Pezizomycotina</taxon>
        <taxon>Sordariomycetes</taxon>
        <taxon>Xylariomycetidae</taxon>
        <taxon>Amphisphaeriales</taxon>
        <taxon>Apiosporaceae</taxon>
        <taxon>Apiospora</taxon>
    </lineage>
</organism>
<evidence type="ECO:0000313" key="13">
    <source>
        <dbReference type="Proteomes" id="UP001390339"/>
    </source>
</evidence>
<evidence type="ECO:0000256" key="8">
    <source>
        <dbReference type="ARBA" id="ARBA00023242"/>
    </source>
</evidence>
<dbReference type="SUPFAM" id="SSF82708">
    <property type="entry name" value="R3H domain"/>
    <property type="match status" value="1"/>
</dbReference>
<feature type="compositionally biased region" description="Gly residues" evidence="9">
    <location>
        <begin position="15"/>
        <end position="52"/>
    </location>
</feature>
<dbReference type="InterPro" id="IPR051189">
    <property type="entry name" value="Splicing_assoc_domain"/>
</dbReference>
<dbReference type="Pfam" id="PF01424">
    <property type="entry name" value="R3H"/>
    <property type="match status" value="1"/>
</dbReference>
<name>A0ABR2JLQ7_9PEZI</name>
<evidence type="ECO:0000256" key="6">
    <source>
        <dbReference type="ARBA" id="ARBA00022664"/>
    </source>
</evidence>
<comment type="similarity">
    <text evidence="3">Belongs to the SQS1 family.</text>
</comment>
<feature type="compositionally biased region" description="Basic and acidic residues" evidence="9">
    <location>
        <begin position="246"/>
        <end position="259"/>
    </location>
</feature>
<dbReference type="CDD" id="cd02646">
    <property type="entry name" value="R3H_G-patch"/>
    <property type="match status" value="1"/>
</dbReference>
<feature type="domain" description="R3H" evidence="11">
    <location>
        <begin position="602"/>
        <end position="664"/>
    </location>
</feature>
<reference evidence="12 13" key="1">
    <citation type="journal article" date="2024" name="IMA Fungus">
        <title>Apiospora arundinis, a panoply of carbohydrate-active enzymes and secondary metabolites.</title>
        <authorList>
            <person name="Sorensen T."/>
            <person name="Petersen C."/>
            <person name="Muurmann A.T."/>
            <person name="Christiansen J.V."/>
            <person name="Brundto M.L."/>
            <person name="Overgaard C.K."/>
            <person name="Boysen A.T."/>
            <person name="Wollenberg R.D."/>
            <person name="Larsen T.O."/>
            <person name="Sorensen J.L."/>
            <person name="Nielsen K.L."/>
            <person name="Sondergaard T.E."/>
        </authorList>
    </citation>
    <scope>NUCLEOTIDE SEQUENCE [LARGE SCALE GENOMIC DNA]</scope>
    <source>
        <strain evidence="12 13">AAU 773</strain>
    </source>
</reference>
<protein>
    <recommendedName>
        <fullName evidence="4">Protein SQS1</fullName>
    </recommendedName>
</protein>
<feature type="region of interest" description="Disordered" evidence="9">
    <location>
        <begin position="1"/>
        <end position="99"/>
    </location>
</feature>
<dbReference type="PROSITE" id="PS51061">
    <property type="entry name" value="R3H"/>
    <property type="match status" value="1"/>
</dbReference>
<dbReference type="EMBL" id="JAPCWZ010000001">
    <property type="protein sequence ID" value="KAK8879803.1"/>
    <property type="molecule type" value="Genomic_DNA"/>
</dbReference>
<evidence type="ECO:0000256" key="2">
    <source>
        <dbReference type="ARBA" id="ARBA00004496"/>
    </source>
</evidence>
<feature type="compositionally biased region" description="Acidic residues" evidence="9">
    <location>
        <begin position="426"/>
        <end position="435"/>
    </location>
</feature>
<feature type="compositionally biased region" description="Low complexity" evidence="9">
    <location>
        <begin position="274"/>
        <end position="287"/>
    </location>
</feature>
<accession>A0ABR2JLQ7</accession>
<dbReference type="Gene3D" id="3.30.1370.50">
    <property type="entry name" value="R3H-like domain"/>
    <property type="match status" value="1"/>
</dbReference>
<dbReference type="InterPro" id="IPR000467">
    <property type="entry name" value="G_patch_dom"/>
</dbReference>
<dbReference type="InterPro" id="IPR036867">
    <property type="entry name" value="R3H_dom_sf"/>
</dbReference>
<gene>
    <name evidence="12" type="ORF">PGQ11_001097</name>
</gene>
<dbReference type="PANTHER" id="PTHR14195">
    <property type="entry name" value="G PATCH DOMAIN CONTAINING PROTEIN 2"/>
    <property type="match status" value="1"/>
</dbReference>
<proteinExistence type="inferred from homology"/>
<keyword evidence="13" id="KW-1185">Reference proteome</keyword>
<feature type="region of interest" description="Disordered" evidence="9">
    <location>
        <begin position="412"/>
        <end position="451"/>
    </location>
</feature>
<evidence type="ECO:0000256" key="5">
    <source>
        <dbReference type="ARBA" id="ARBA00022490"/>
    </source>
</evidence>
<dbReference type="InterPro" id="IPR001374">
    <property type="entry name" value="R3H_dom"/>
</dbReference>
<comment type="subcellular location">
    <subcellularLocation>
        <location evidence="2">Cytoplasm</location>
    </subcellularLocation>
    <subcellularLocation>
        <location evidence="1">Nucleus</location>
    </subcellularLocation>
</comment>
<dbReference type="PROSITE" id="PS50174">
    <property type="entry name" value="G_PATCH"/>
    <property type="match status" value="1"/>
</dbReference>